<dbReference type="InterPro" id="IPR029021">
    <property type="entry name" value="Prot-tyrosine_phosphatase-like"/>
</dbReference>
<sequence length="163" mass="17812">MSPRLKSVISSLYRPALGKGRRVFAVSRAEAEQLPRLPAVAVVSITAPARPPASLEGFDFLLRLQFEDVDFLNPDLSNRAKEKMSGAFTADQAALILGFVESLPESIHTIVIHCEGGFSRSSAVALSLHRLYDYQVEIDRLEQANPSVVAMLTRSASSLKKSK</sequence>
<dbReference type="Proteomes" id="UP001331561">
    <property type="component" value="Unassembled WGS sequence"/>
</dbReference>
<protein>
    <recommendedName>
        <fullName evidence="3">Tyrosine specific protein phosphatases domain-containing protein</fullName>
    </recommendedName>
</protein>
<name>A0ABU6K7P8_9RHOO</name>
<comment type="caution">
    <text evidence="1">The sequence shown here is derived from an EMBL/GenBank/DDBJ whole genome shotgun (WGS) entry which is preliminary data.</text>
</comment>
<gene>
    <name evidence="1" type="ORF">VVD49_18500</name>
</gene>
<evidence type="ECO:0000313" key="1">
    <source>
        <dbReference type="EMBL" id="MEC5387730.1"/>
    </source>
</evidence>
<dbReference type="RefSeq" id="WP_327600704.1">
    <property type="nucleotide sequence ID" value="NZ_JAYXHS010000004.1"/>
</dbReference>
<dbReference type="EMBL" id="JAYXHS010000004">
    <property type="protein sequence ID" value="MEC5387730.1"/>
    <property type="molecule type" value="Genomic_DNA"/>
</dbReference>
<reference evidence="1 2" key="1">
    <citation type="submission" date="2024-01" db="EMBL/GenBank/DDBJ databases">
        <title>Uliginosibacterium soil sp. nov.</title>
        <authorList>
            <person name="Lv Y."/>
        </authorList>
    </citation>
    <scope>NUCLEOTIDE SEQUENCE [LARGE SCALE GENOMIC DNA]</scope>
    <source>
        <strain evidence="1 2">H3</strain>
    </source>
</reference>
<dbReference type="SUPFAM" id="SSF52799">
    <property type="entry name" value="(Phosphotyrosine protein) phosphatases II"/>
    <property type="match status" value="1"/>
</dbReference>
<dbReference type="PROSITE" id="PS00383">
    <property type="entry name" value="TYR_PHOSPHATASE_1"/>
    <property type="match status" value="1"/>
</dbReference>
<evidence type="ECO:0008006" key="3">
    <source>
        <dbReference type="Google" id="ProtNLM"/>
    </source>
</evidence>
<keyword evidence="2" id="KW-1185">Reference proteome</keyword>
<accession>A0ABU6K7P8</accession>
<organism evidence="1 2">
    <name type="scientific">Uliginosibacterium silvisoli</name>
    <dbReference type="NCBI Taxonomy" id="3114758"/>
    <lineage>
        <taxon>Bacteria</taxon>
        <taxon>Pseudomonadati</taxon>
        <taxon>Pseudomonadota</taxon>
        <taxon>Betaproteobacteria</taxon>
        <taxon>Rhodocyclales</taxon>
        <taxon>Zoogloeaceae</taxon>
        <taxon>Uliginosibacterium</taxon>
    </lineage>
</organism>
<evidence type="ECO:0000313" key="2">
    <source>
        <dbReference type="Proteomes" id="UP001331561"/>
    </source>
</evidence>
<dbReference type="InterPro" id="IPR016130">
    <property type="entry name" value="Tyr_Pase_AS"/>
</dbReference>
<proteinExistence type="predicted"/>